<feature type="transmembrane region" description="Helical" evidence="1">
    <location>
        <begin position="12"/>
        <end position="33"/>
    </location>
</feature>
<dbReference type="EMBL" id="FOGJ01000001">
    <property type="protein sequence ID" value="SER02633.1"/>
    <property type="molecule type" value="Genomic_DNA"/>
</dbReference>
<feature type="transmembrane region" description="Helical" evidence="1">
    <location>
        <begin position="186"/>
        <end position="203"/>
    </location>
</feature>
<name>A0A1H9KV14_BUTFI</name>
<keyword evidence="1" id="KW-0812">Transmembrane</keyword>
<dbReference type="OrthoDB" id="2067784at2"/>
<evidence type="ECO:0000256" key="1">
    <source>
        <dbReference type="SAM" id="Phobius"/>
    </source>
</evidence>
<feature type="transmembrane region" description="Helical" evidence="1">
    <location>
        <begin position="158"/>
        <end position="179"/>
    </location>
</feature>
<accession>A0A1H9KV14</accession>
<dbReference type="Proteomes" id="UP000182584">
    <property type="component" value="Unassembled WGS sequence"/>
</dbReference>
<dbReference type="RefSeq" id="WP_074753790.1">
    <property type="nucleotide sequence ID" value="NZ_FOGJ01000001.1"/>
</dbReference>
<evidence type="ECO:0000313" key="3">
    <source>
        <dbReference type="Proteomes" id="UP000182584"/>
    </source>
</evidence>
<feature type="transmembrane region" description="Helical" evidence="1">
    <location>
        <begin position="232"/>
        <end position="251"/>
    </location>
</feature>
<keyword evidence="1" id="KW-1133">Transmembrane helix</keyword>
<organism evidence="2 3">
    <name type="scientific">Butyrivibrio fibrisolvens</name>
    <dbReference type="NCBI Taxonomy" id="831"/>
    <lineage>
        <taxon>Bacteria</taxon>
        <taxon>Bacillati</taxon>
        <taxon>Bacillota</taxon>
        <taxon>Clostridia</taxon>
        <taxon>Lachnospirales</taxon>
        <taxon>Lachnospiraceae</taxon>
        <taxon>Butyrivibrio</taxon>
    </lineage>
</organism>
<evidence type="ECO:0008006" key="4">
    <source>
        <dbReference type="Google" id="ProtNLM"/>
    </source>
</evidence>
<dbReference type="AlphaFoldDB" id="A0A1H9KV14"/>
<keyword evidence="1" id="KW-0472">Membrane</keyword>
<gene>
    <name evidence="2" type="ORF">SAMN04487884_101170</name>
</gene>
<feature type="transmembrane region" description="Helical" evidence="1">
    <location>
        <begin position="103"/>
        <end position="129"/>
    </location>
</feature>
<evidence type="ECO:0000313" key="2">
    <source>
        <dbReference type="EMBL" id="SER02633.1"/>
    </source>
</evidence>
<protein>
    <recommendedName>
        <fullName evidence="4">ABC-2 family transporter protein</fullName>
    </recommendedName>
</protein>
<proteinExistence type="predicted"/>
<sequence>MKNILRAEINRALNIKVVICILFVGCCIIFDSYNDFIMLAKSGTGYVHYFFWNSALGGMCRTYLIPIIAVIPYATSLAEDINDQMIMLAVTRSGNKKYCISKYLVGFITGGIVVAIGTAMLFLGLSLIFPVASEGYYDIDIGDSFHDWIARYDPAKYFILQTVFGFCRGAIWAGMAMLVSLYTSDIFVIIASPYCMMFAWIQMCRTIGITDKIRLDMILIGRQVIHNSADTIMIGLIGTISVLIITGILFIHKFLKEIRLGSFI</sequence>
<reference evidence="2 3" key="1">
    <citation type="submission" date="2016-10" db="EMBL/GenBank/DDBJ databases">
        <authorList>
            <person name="de Groot N.N."/>
        </authorList>
    </citation>
    <scope>NUCLEOTIDE SEQUENCE [LARGE SCALE GENOMIC DNA]</scope>
    <source>
        <strain evidence="2 3">AR40</strain>
    </source>
</reference>